<protein>
    <submittedName>
        <fullName evidence="3">NUDIX domain-containing protein</fullName>
    </submittedName>
</protein>
<evidence type="ECO:0000313" key="3">
    <source>
        <dbReference type="EMBL" id="MBD0380979.1"/>
    </source>
</evidence>
<dbReference type="AlphaFoldDB" id="A0A926QJZ9"/>
<evidence type="ECO:0000259" key="2">
    <source>
        <dbReference type="PROSITE" id="PS51462"/>
    </source>
</evidence>
<dbReference type="Proteomes" id="UP000650466">
    <property type="component" value="Unassembled WGS sequence"/>
</dbReference>
<proteinExistence type="predicted"/>
<dbReference type="InterPro" id="IPR000086">
    <property type="entry name" value="NUDIX_hydrolase_dom"/>
</dbReference>
<sequence length="174" mass="19995">MYFKDKYSNLFKKATWGKIESEFTMEMPEENLISNVNMVPFINEKCVIIRLESGEWEIPGGTLEKNELYADTIRRELIEEAGAILQTYVPFGAWKCFSHHNHAYKPHLPHPEFFHLVGYGNVEISSNPLILDDGEKVVAVEIMSVGEAAEKFIQKGRTDLAELYILAEELRNQN</sequence>
<reference evidence="3" key="1">
    <citation type="submission" date="2020-09" db="EMBL/GenBank/DDBJ databases">
        <title>Draft Genome Sequence of Paenibacillus sp. WST5.</title>
        <authorList>
            <person name="Bao Z."/>
        </authorList>
    </citation>
    <scope>NUCLEOTIDE SEQUENCE</scope>
    <source>
        <strain evidence="3">WST5</strain>
    </source>
</reference>
<organism evidence="3 4">
    <name type="scientific">Paenibacillus sedimenti</name>
    <dbReference type="NCBI Taxonomy" id="2770274"/>
    <lineage>
        <taxon>Bacteria</taxon>
        <taxon>Bacillati</taxon>
        <taxon>Bacillota</taxon>
        <taxon>Bacilli</taxon>
        <taxon>Bacillales</taxon>
        <taxon>Paenibacillaceae</taxon>
        <taxon>Paenibacillus</taxon>
    </lineage>
</organism>
<dbReference type="Pfam" id="PF00293">
    <property type="entry name" value="NUDIX"/>
    <property type="match status" value="1"/>
</dbReference>
<accession>A0A926QJZ9</accession>
<dbReference type="SUPFAM" id="SSF55811">
    <property type="entry name" value="Nudix"/>
    <property type="match status" value="1"/>
</dbReference>
<dbReference type="EMBL" id="JACVVD010000003">
    <property type="protein sequence ID" value="MBD0380979.1"/>
    <property type="molecule type" value="Genomic_DNA"/>
</dbReference>
<dbReference type="InterPro" id="IPR015797">
    <property type="entry name" value="NUDIX_hydrolase-like_dom_sf"/>
</dbReference>
<dbReference type="Gene3D" id="3.90.79.10">
    <property type="entry name" value="Nucleoside Triphosphate Pyrophosphohydrolase"/>
    <property type="match status" value="1"/>
</dbReference>
<keyword evidence="1" id="KW-0378">Hydrolase</keyword>
<evidence type="ECO:0000313" key="4">
    <source>
        <dbReference type="Proteomes" id="UP000650466"/>
    </source>
</evidence>
<dbReference type="InterPro" id="IPR020084">
    <property type="entry name" value="NUDIX_hydrolase_CS"/>
</dbReference>
<dbReference type="GO" id="GO:0016787">
    <property type="term" value="F:hydrolase activity"/>
    <property type="evidence" value="ECO:0007669"/>
    <property type="project" value="UniProtKB-KW"/>
</dbReference>
<name>A0A926QJZ9_9BACL</name>
<keyword evidence="4" id="KW-1185">Reference proteome</keyword>
<feature type="domain" description="Nudix hydrolase" evidence="2">
    <location>
        <begin position="31"/>
        <end position="166"/>
    </location>
</feature>
<dbReference type="PROSITE" id="PS51462">
    <property type="entry name" value="NUDIX"/>
    <property type="match status" value="1"/>
</dbReference>
<dbReference type="PROSITE" id="PS00893">
    <property type="entry name" value="NUDIX_BOX"/>
    <property type="match status" value="1"/>
</dbReference>
<evidence type="ECO:0000256" key="1">
    <source>
        <dbReference type="ARBA" id="ARBA00022801"/>
    </source>
</evidence>
<comment type="caution">
    <text evidence="3">The sequence shown here is derived from an EMBL/GenBank/DDBJ whole genome shotgun (WGS) entry which is preliminary data.</text>
</comment>
<gene>
    <name evidence="3" type="ORF">ICC18_12705</name>
</gene>
<dbReference type="RefSeq" id="WP_188174717.1">
    <property type="nucleotide sequence ID" value="NZ_JACVVD010000003.1"/>
</dbReference>